<dbReference type="GeneID" id="9837380"/>
<comment type="caution">
    <text evidence="1">The sequence shown here is derived from an EMBL/GenBank/DDBJ whole genome shotgun (WGS) entry which is preliminary data.</text>
</comment>
<dbReference type="OrthoDB" id="513190at2759"/>
<name>A0A096P7Q5_OSTTA</name>
<evidence type="ECO:0000313" key="1">
    <source>
        <dbReference type="EMBL" id="CEG00225.1"/>
    </source>
</evidence>
<dbReference type="InParanoid" id="A0A096P7Q5"/>
<gene>
    <name evidence="1" type="ORF">OT_ostta13g02910</name>
</gene>
<organism evidence="1 2">
    <name type="scientific">Ostreococcus tauri</name>
    <name type="common">Marine green alga</name>
    <dbReference type="NCBI Taxonomy" id="70448"/>
    <lineage>
        <taxon>Eukaryota</taxon>
        <taxon>Viridiplantae</taxon>
        <taxon>Chlorophyta</taxon>
        <taxon>Mamiellophyceae</taxon>
        <taxon>Mamiellales</taxon>
        <taxon>Bathycoccaceae</taxon>
        <taxon>Ostreococcus</taxon>
    </lineage>
</organism>
<dbReference type="SUPFAM" id="SSF103511">
    <property type="entry name" value="Chlorophyll a-b binding protein"/>
    <property type="match status" value="1"/>
</dbReference>
<dbReference type="RefSeq" id="XP_003082774.2">
    <property type="nucleotide sequence ID" value="XM_003082726.2"/>
</dbReference>
<evidence type="ECO:0000313" key="2">
    <source>
        <dbReference type="Proteomes" id="UP000009170"/>
    </source>
</evidence>
<keyword evidence="2" id="KW-1185">Reference proteome</keyword>
<dbReference type="STRING" id="70448.A0A096P7Q5"/>
<dbReference type="GO" id="GO:0009507">
    <property type="term" value="C:chloroplast"/>
    <property type="evidence" value="ECO:0007669"/>
    <property type="project" value="UniProtKB-SubCell"/>
</dbReference>
<dbReference type="AlphaFoldDB" id="A0A096P7Q5"/>
<dbReference type="FunCoup" id="A0A096P7Q5">
    <property type="interactions" value="24"/>
</dbReference>
<dbReference type="KEGG" id="ota:OT_ostta13g02910"/>
<proteinExistence type="predicted"/>
<reference evidence="2" key="1">
    <citation type="journal article" date="2006" name="Proc. Natl. Acad. Sci. U.S.A.">
        <title>Genome analysis of the smallest free-living eukaryote Ostreococcus tauri unveils many unique features.</title>
        <authorList>
            <person name="Derelle E."/>
            <person name="Ferraz C."/>
            <person name="Rombauts S."/>
            <person name="Rouze P."/>
            <person name="Worden A.Z."/>
            <person name="Robbens S."/>
            <person name="Partensky F."/>
            <person name="Degroeve S."/>
            <person name="Echeynie S."/>
            <person name="Cooke R."/>
            <person name="Saeys Y."/>
            <person name="Wuyts J."/>
            <person name="Jabbari K."/>
            <person name="Bowler C."/>
            <person name="Panaud O."/>
            <person name="Piegu B."/>
            <person name="Ball S.G."/>
            <person name="Ral J.-P."/>
            <person name="Bouget F.-Y."/>
            <person name="Piganeau G."/>
            <person name="De Baets B."/>
            <person name="Picard A."/>
            <person name="Delseny M."/>
            <person name="Demaille J."/>
            <person name="Van de Peer Y."/>
            <person name="Moreau H."/>
        </authorList>
    </citation>
    <scope>NUCLEOTIDE SEQUENCE [LARGE SCALE GENOMIC DNA]</scope>
    <source>
        <strain evidence="2">OTTH 0595 / CCAP 157/2 / RCC745</strain>
    </source>
</reference>
<sequence length="151" mass="15579">MTSVDDVTVPVSEALRRARENGSRANAYGGGGGGAESASWRAAMAFGGWAPETINGRSAMVGFVIGEAAKRATGEGIVTLAHDHVVSVAAVLAVVTLASFAPSAFGVDYTGNPRSKSDGIFTAKIEKIHGRLAMMGILYEVATELSARGFF</sequence>
<dbReference type="EMBL" id="CAID01000013">
    <property type="protein sequence ID" value="CEG00225.1"/>
    <property type="molecule type" value="Genomic_DNA"/>
</dbReference>
<accession>A0A096P7Q5</accession>
<reference evidence="1 2" key="2">
    <citation type="journal article" date="2014" name="BMC Genomics">
        <title>An improved genome of the model marine alga Ostreococcus tauri unfolds by assessing Illumina de novo assemblies.</title>
        <authorList>
            <person name="Blanc-Mathieu R."/>
            <person name="Verhelst B."/>
            <person name="Derelle E."/>
            <person name="Rombauts S."/>
            <person name="Bouget F.Y."/>
            <person name="Carre I."/>
            <person name="Chateau A."/>
            <person name="Eyre-Walker A."/>
            <person name="Grimsley N."/>
            <person name="Moreau H."/>
            <person name="Piegu B."/>
            <person name="Rivals E."/>
            <person name="Schackwitz W."/>
            <person name="Van de Peer Y."/>
            <person name="Piganeau G."/>
        </authorList>
    </citation>
    <scope>NUCLEOTIDE SEQUENCE [LARGE SCALE GENOMIC DNA]</scope>
    <source>
        <strain evidence="2">OTTH 0595 / CCAP 157/2 / RCC745</strain>
    </source>
</reference>
<protein>
    <submittedName>
        <fullName evidence="1">Chlorophyll a/b binding protein domain</fullName>
    </submittedName>
</protein>
<dbReference type="Proteomes" id="UP000009170">
    <property type="component" value="Unassembled WGS sequence"/>
</dbReference>